<dbReference type="EMBL" id="JADZGI010000001">
    <property type="protein sequence ID" value="MBH0113900.1"/>
    <property type="molecule type" value="Genomic_DNA"/>
</dbReference>
<evidence type="ECO:0000256" key="1">
    <source>
        <dbReference type="SAM" id="Phobius"/>
    </source>
</evidence>
<protein>
    <submittedName>
        <fullName evidence="2">DUF3667 domain-containing protein</fullName>
    </submittedName>
</protein>
<dbReference type="Pfam" id="PF12412">
    <property type="entry name" value="DUF3667"/>
    <property type="match status" value="1"/>
</dbReference>
<dbReference type="Proteomes" id="UP000617634">
    <property type="component" value="Unassembled WGS sequence"/>
</dbReference>
<feature type="transmembrane region" description="Helical" evidence="1">
    <location>
        <begin position="238"/>
        <end position="256"/>
    </location>
</feature>
<keyword evidence="1" id="KW-0812">Transmembrane</keyword>
<name>A0A931HD70_9SPHN</name>
<proteinExistence type="predicted"/>
<dbReference type="InterPro" id="IPR022134">
    <property type="entry name" value="DUF3667"/>
</dbReference>
<accession>A0A931HD70</accession>
<dbReference type="AlphaFoldDB" id="A0A931HD70"/>
<dbReference type="RefSeq" id="WP_197164327.1">
    <property type="nucleotide sequence ID" value="NZ_JADZGI010000001.1"/>
</dbReference>
<sequence length="352" mass="38539">MSDLVDGIGTMAEGALVGAAIEGGRPDDTGHTHETECLNCGTHLVGSHCHACGQHAHVHRTIGALFHDILHGVLHFEGRTWATLPMLAWKPGQLTRRYVDGQRVAFVSPMALFLFSIFVMFAVLQIMGISPPVRTGETSTAEHIAASEERLVEKRKDLLADLAADDMDPAESAEKRQALATTEENLAGLRALPAFMREKDAGTEQMHSGWKRLDKGIGKWRDNPGLMLYKLQTTAYKFSWLLIPLSVPFVALLFLWRRRFGLYDHAVFVTYSLAFMTMLGIVATIIGALGVASETLLLGCTAIACVHIYRHLQGTYELSAGSTLWRTVVLLCLIQIVLGLFATALVFLGLVG</sequence>
<feature type="transmembrane region" description="Helical" evidence="1">
    <location>
        <begin position="268"/>
        <end position="289"/>
    </location>
</feature>
<organism evidence="2 3">
    <name type="scientific">Novosphingobium aureum</name>
    <dbReference type="NCBI Taxonomy" id="2792964"/>
    <lineage>
        <taxon>Bacteria</taxon>
        <taxon>Pseudomonadati</taxon>
        <taxon>Pseudomonadota</taxon>
        <taxon>Alphaproteobacteria</taxon>
        <taxon>Sphingomonadales</taxon>
        <taxon>Sphingomonadaceae</taxon>
        <taxon>Novosphingobium</taxon>
    </lineage>
</organism>
<evidence type="ECO:0000313" key="3">
    <source>
        <dbReference type="Proteomes" id="UP000617634"/>
    </source>
</evidence>
<evidence type="ECO:0000313" key="2">
    <source>
        <dbReference type="EMBL" id="MBH0113900.1"/>
    </source>
</evidence>
<reference evidence="2" key="1">
    <citation type="submission" date="2020-11" db="EMBL/GenBank/DDBJ databases">
        <title>Novosphingobium aureum sp. nov., a marine bacterium isolated from sediment of a salt flat.</title>
        <authorList>
            <person name="Yoo Y."/>
            <person name="Kim J.-J."/>
        </authorList>
    </citation>
    <scope>NUCLEOTIDE SEQUENCE</scope>
    <source>
        <strain evidence="2">YJ-S2-02</strain>
    </source>
</reference>
<feature type="transmembrane region" description="Helical" evidence="1">
    <location>
        <begin position="324"/>
        <end position="351"/>
    </location>
</feature>
<feature type="transmembrane region" description="Helical" evidence="1">
    <location>
        <begin position="104"/>
        <end position="127"/>
    </location>
</feature>
<keyword evidence="3" id="KW-1185">Reference proteome</keyword>
<comment type="caution">
    <text evidence="2">The sequence shown here is derived from an EMBL/GenBank/DDBJ whole genome shotgun (WGS) entry which is preliminary data.</text>
</comment>
<keyword evidence="1" id="KW-1133">Transmembrane helix</keyword>
<gene>
    <name evidence="2" type="ORF">I5E68_13185</name>
</gene>
<keyword evidence="1" id="KW-0472">Membrane</keyword>